<reference evidence="7" key="2">
    <citation type="submission" date="2023-05" db="EMBL/GenBank/DDBJ databases">
        <authorList>
            <consortium name="Lawrence Berkeley National Laboratory"/>
            <person name="Steindorff A."/>
            <person name="Hensen N."/>
            <person name="Bonometti L."/>
            <person name="Westerberg I."/>
            <person name="Brannstrom I.O."/>
            <person name="Guillou S."/>
            <person name="Cros-Aarteil S."/>
            <person name="Calhoun S."/>
            <person name="Haridas S."/>
            <person name="Kuo A."/>
            <person name="Mondo S."/>
            <person name="Pangilinan J."/>
            <person name="Riley R."/>
            <person name="Labutti K."/>
            <person name="Andreopoulos B."/>
            <person name="Lipzen A."/>
            <person name="Chen C."/>
            <person name="Yanf M."/>
            <person name="Daum C."/>
            <person name="Ng V."/>
            <person name="Clum A."/>
            <person name="Ohm R."/>
            <person name="Martin F."/>
            <person name="Silar P."/>
            <person name="Natvig D."/>
            <person name="Lalanne C."/>
            <person name="Gautier V."/>
            <person name="Ament-Velasquez S.L."/>
            <person name="Kruys A."/>
            <person name="Hutchinson M.I."/>
            <person name="Powell A.J."/>
            <person name="Barry K."/>
            <person name="Miller A.N."/>
            <person name="Grigoriev I.V."/>
            <person name="Debuchy R."/>
            <person name="Gladieux P."/>
            <person name="Thoren M.H."/>
            <person name="Johannesson H."/>
        </authorList>
    </citation>
    <scope>NUCLEOTIDE SEQUENCE</scope>
    <source>
        <strain evidence="7">CBS 103.79</strain>
    </source>
</reference>
<keyword evidence="4" id="KW-1133">Transmembrane helix</keyword>
<evidence type="ECO:0000256" key="6">
    <source>
        <dbReference type="RuleBase" id="RU363053"/>
    </source>
</evidence>
<keyword evidence="5" id="KW-0472">Membrane</keyword>
<evidence type="ECO:0000256" key="5">
    <source>
        <dbReference type="ARBA" id="ARBA00023136"/>
    </source>
</evidence>
<evidence type="ECO:0000256" key="4">
    <source>
        <dbReference type="ARBA" id="ARBA00022989"/>
    </source>
</evidence>
<name>A0AAN6RXF1_9PEZI</name>
<dbReference type="GO" id="GO:0016020">
    <property type="term" value="C:membrane"/>
    <property type="evidence" value="ECO:0007669"/>
    <property type="project" value="UniProtKB-SubCell"/>
</dbReference>
<dbReference type="PANTHER" id="PTHR11266:SF17">
    <property type="entry name" value="PROTEIN MPV17"/>
    <property type="match status" value="1"/>
</dbReference>
<dbReference type="Pfam" id="PF04117">
    <property type="entry name" value="Mpv17_PMP22"/>
    <property type="match status" value="1"/>
</dbReference>
<dbReference type="EMBL" id="MU855315">
    <property type="protein sequence ID" value="KAK3907067.1"/>
    <property type="molecule type" value="Genomic_DNA"/>
</dbReference>
<dbReference type="InterPro" id="IPR007248">
    <property type="entry name" value="Mpv17_PMP22"/>
</dbReference>
<evidence type="ECO:0000256" key="3">
    <source>
        <dbReference type="ARBA" id="ARBA00022692"/>
    </source>
</evidence>
<evidence type="ECO:0000256" key="2">
    <source>
        <dbReference type="ARBA" id="ARBA00006824"/>
    </source>
</evidence>
<dbReference type="AlphaFoldDB" id="A0AAN6RXF1"/>
<dbReference type="GO" id="GO:0005739">
    <property type="term" value="C:mitochondrion"/>
    <property type="evidence" value="ECO:0007669"/>
    <property type="project" value="TreeGrafter"/>
</dbReference>
<gene>
    <name evidence="7" type="ORF">C8A05DRAFT_11282</name>
</gene>
<proteinExistence type="inferred from homology"/>
<dbReference type="Proteomes" id="UP001303889">
    <property type="component" value="Unassembled WGS sequence"/>
</dbReference>
<reference evidence="7" key="1">
    <citation type="journal article" date="2023" name="Mol. Phylogenet. Evol.">
        <title>Genome-scale phylogeny and comparative genomics of the fungal order Sordariales.</title>
        <authorList>
            <person name="Hensen N."/>
            <person name="Bonometti L."/>
            <person name="Westerberg I."/>
            <person name="Brannstrom I.O."/>
            <person name="Guillou S."/>
            <person name="Cros-Aarteil S."/>
            <person name="Calhoun S."/>
            <person name="Haridas S."/>
            <person name="Kuo A."/>
            <person name="Mondo S."/>
            <person name="Pangilinan J."/>
            <person name="Riley R."/>
            <person name="LaButti K."/>
            <person name="Andreopoulos B."/>
            <person name="Lipzen A."/>
            <person name="Chen C."/>
            <person name="Yan M."/>
            <person name="Daum C."/>
            <person name="Ng V."/>
            <person name="Clum A."/>
            <person name="Steindorff A."/>
            <person name="Ohm R.A."/>
            <person name="Martin F."/>
            <person name="Silar P."/>
            <person name="Natvig D.O."/>
            <person name="Lalanne C."/>
            <person name="Gautier V."/>
            <person name="Ament-Velasquez S.L."/>
            <person name="Kruys A."/>
            <person name="Hutchinson M.I."/>
            <person name="Powell A.J."/>
            <person name="Barry K."/>
            <person name="Miller A.N."/>
            <person name="Grigoriev I.V."/>
            <person name="Debuchy R."/>
            <person name="Gladieux P."/>
            <person name="Hiltunen Thoren M."/>
            <person name="Johannesson H."/>
        </authorList>
    </citation>
    <scope>NUCLEOTIDE SEQUENCE</scope>
    <source>
        <strain evidence="7">CBS 103.79</strain>
    </source>
</reference>
<comment type="subcellular location">
    <subcellularLocation>
        <location evidence="1">Membrane</location>
        <topology evidence="1">Multi-pass membrane protein</topology>
    </subcellularLocation>
</comment>
<organism evidence="7 8">
    <name type="scientific">Staphylotrichum tortipilum</name>
    <dbReference type="NCBI Taxonomy" id="2831512"/>
    <lineage>
        <taxon>Eukaryota</taxon>
        <taxon>Fungi</taxon>
        <taxon>Dikarya</taxon>
        <taxon>Ascomycota</taxon>
        <taxon>Pezizomycotina</taxon>
        <taxon>Sordariomycetes</taxon>
        <taxon>Sordariomycetidae</taxon>
        <taxon>Sordariales</taxon>
        <taxon>Chaetomiaceae</taxon>
        <taxon>Staphylotrichum</taxon>
    </lineage>
</organism>
<comment type="caution">
    <text evidence="7">The sequence shown here is derived from an EMBL/GenBank/DDBJ whole genome shotgun (WGS) entry which is preliminary data.</text>
</comment>
<evidence type="ECO:0000256" key="1">
    <source>
        <dbReference type="ARBA" id="ARBA00004141"/>
    </source>
</evidence>
<dbReference type="PANTHER" id="PTHR11266">
    <property type="entry name" value="PEROXISOMAL MEMBRANE PROTEIN 2, PXMP2 MPV17"/>
    <property type="match status" value="1"/>
</dbReference>
<sequence length="246" mass="27538">MVRECNPEPRPKRKTNGLTEPLFCLAARYQARLAARPLFTQAVTTSILFAVGDLTAQQLVEKRGIEKHDFTRTGRMALYGGGMSAHSCSTHTPSPFLRPIYLFFFSSSCCFCIPADFTHPAHTHDTNKKNTTVVFGPAAATWFKFLSRHVNLRSPNATILARVACDQGIFAPTFIGVFLSSMAVLEGGSPKEKLEKSYTDTLLTNWMIWPFVQMVNFKLVPLHHRLLFVNVISIGWNSYLSFVNSS</sequence>
<accession>A0AAN6RXF1</accession>
<comment type="similarity">
    <text evidence="2 6">Belongs to the peroxisomal membrane protein PXMP2/4 family.</text>
</comment>
<keyword evidence="3" id="KW-0812">Transmembrane</keyword>
<evidence type="ECO:0000313" key="7">
    <source>
        <dbReference type="EMBL" id="KAK3907067.1"/>
    </source>
</evidence>
<evidence type="ECO:0000313" key="8">
    <source>
        <dbReference type="Proteomes" id="UP001303889"/>
    </source>
</evidence>
<protein>
    <submittedName>
        <fullName evidence="7">Uncharacterized protein</fullName>
    </submittedName>
</protein>
<keyword evidence="8" id="KW-1185">Reference proteome</keyword>